<reference evidence="2" key="1">
    <citation type="journal article" date="2017" name="Environ. Microbiol. Rep.">
        <title>Genetic Diversity of Marine Anaerobic Ammonium-Oxidizing Bacteria as Revealed by Genomic and Proteomic Analyses of 'Candidatus Scalindua japonica'.</title>
        <authorList>
            <person name="Oshiki M."/>
            <person name="Mizuto K."/>
            <person name="Kimura Z."/>
            <person name="Kindaichi T."/>
            <person name="Satoh H."/>
            <person name="Okabe S."/>
        </authorList>
    </citation>
    <scope>NUCLEOTIDE SEQUENCE [LARGE SCALE GENOMIC DNA]</scope>
    <source>
        <strain evidence="2">husup-a2</strain>
    </source>
</reference>
<dbReference type="InterPro" id="IPR016195">
    <property type="entry name" value="Pol/histidinol_Pase-like"/>
</dbReference>
<keyword evidence="2" id="KW-1185">Reference proteome</keyword>
<dbReference type="Proteomes" id="UP000218542">
    <property type="component" value="Unassembled WGS sequence"/>
</dbReference>
<dbReference type="GO" id="GO:0035312">
    <property type="term" value="F:5'-3' DNA exonuclease activity"/>
    <property type="evidence" value="ECO:0007669"/>
    <property type="project" value="TreeGrafter"/>
</dbReference>
<evidence type="ECO:0000313" key="2">
    <source>
        <dbReference type="Proteomes" id="UP000218542"/>
    </source>
</evidence>
<dbReference type="PANTHER" id="PTHR42924:SF3">
    <property type="entry name" value="POLYMERASE_HISTIDINOL PHOSPHATASE N-TERMINAL DOMAIN-CONTAINING PROTEIN"/>
    <property type="match status" value="1"/>
</dbReference>
<organism evidence="1 2">
    <name type="scientific">Candidatus Scalindua japonica</name>
    <dbReference type="NCBI Taxonomy" id="1284222"/>
    <lineage>
        <taxon>Bacteria</taxon>
        <taxon>Pseudomonadati</taxon>
        <taxon>Planctomycetota</taxon>
        <taxon>Candidatus Brocadiia</taxon>
        <taxon>Candidatus Brocadiales</taxon>
        <taxon>Candidatus Scalinduaceae</taxon>
        <taxon>Candidatus Scalindua</taxon>
    </lineage>
</organism>
<comment type="caution">
    <text evidence="1">The sequence shown here is derived from an EMBL/GenBank/DDBJ whole genome shotgun (WGS) entry which is preliminary data.</text>
</comment>
<proteinExistence type="predicted"/>
<dbReference type="EMBL" id="BAOS01000029">
    <property type="protein sequence ID" value="GAX62301.1"/>
    <property type="molecule type" value="Genomic_DNA"/>
</dbReference>
<name>A0A286U2K8_9BACT</name>
<protein>
    <submittedName>
        <fullName evidence="1">Uncharacterized protein</fullName>
    </submittedName>
</protein>
<dbReference type="InterPro" id="IPR052018">
    <property type="entry name" value="PHP_domain"/>
</dbReference>
<evidence type="ECO:0000313" key="1">
    <source>
        <dbReference type="EMBL" id="GAX62301.1"/>
    </source>
</evidence>
<dbReference type="SUPFAM" id="SSF89550">
    <property type="entry name" value="PHP domain-like"/>
    <property type="match status" value="1"/>
</dbReference>
<dbReference type="Gene3D" id="3.40.50.300">
    <property type="entry name" value="P-loop containing nucleotide triphosphate hydrolases"/>
    <property type="match status" value="1"/>
</dbReference>
<sequence length="647" mass="73945">MSKRPIGARFFKADLHFHTPASEDARGRNKYNFNPYNIKYPPKKGNEQTYYKNIKQKQNDILFNSREVAEKIIQRFLEENLSLVAISDHNSIGTIWAYPESTKKTMDLTAPTWYEIIDDAAQKANEKAGKIVLTILPSVEISCTGVHILAVFPPTTPRRSNHFIICQLLNEIGFKIEEWGKNPKVGKRSLIDAVNLIKRKGGIPCLAHIDGSDQATLQLYKLKSGAMKNVFYNKNLSAVEIVNPGKFSKLDKTLKVSVKNLIDSLRRKKNLTPLAYFQGSDAHDYKTIGKRYAYVKMTEPSFEGLENCIHNPSTRVRISTTFSPVQSGLFVYGVEIDSKQFGKQLVRFNRHLNCITGKKETGKSNICQAMKSAVNKDFIKPGSKVKLFVEIMKDAKSSYKCFTRNNNGDDPFLFTSTDDGKILRKDNIDNWQKSPVKVNFYNPDRINEIIASRKKLEEFLVNNFGVDKKEGIKKFNEKYTTSGFLDPKKEELLFLEKNGHLKLFLNINWKKGETRRMEFQKLRRSLKRTVMIMMIIMNDRFGPVIIDSPEESIDNIDISDFLVPIIIKHKDFRQIILFTSNPTIAVNSDPENFILLEPKSITKTKITSGFSIEKSDKKDEVINILEGGVSSYDKRSGHYHLGLHQGR</sequence>
<dbReference type="AlphaFoldDB" id="A0A286U2K8"/>
<gene>
    <name evidence="1" type="ORF">SCALIN_C29_0085</name>
</gene>
<dbReference type="GO" id="GO:0004534">
    <property type="term" value="F:5'-3' RNA exonuclease activity"/>
    <property type="evidence" value="ECO:0007669"/>
    <property type="project" value="TreeGrafter"/>
</dbReference>
<accession>A0A286U2K8</accession>
<dbReference type="PANTHER" id="PTHR42924">
    <property type="entry name" value="EXONUCLEASE"/>
    <property type="match status" value="1"/>
</dbReference>
<dbReference type="Gene3D" id="3.20.20.140">
    <property type="entry name" value="Metal-dependent hydrolases"/>
    <property type="match status" value="1"/>
</dbReference>
<dbReference type="InterPro" id="IPR027417">
    <property type="entry name" value="P-loop_NTPase"/>
</dbReference>